<gene>
    <name evidence="4" type="primary">KNAG0G01930</name>
    <name evidence="4" type="ordered locus">KNAG_0G01930</name>
</gene>
<evidence type="ECO:0000313" key="5">
    <source>
        <dbReference type="Proteomes" id="UP000006310"/>
    </source>
</evidence>
<dbReference type="Pfam" id="PF13649">
    <property type="entry name" value="Methyltransf_25"/>
    <property type="match status" value="1"/>
</dbReference>
<dbReference type="STRING" id="1071383.J7R8Q1"/>
<reference evidence="4 5" key="1">
    <citation type="journal article" date="2011" name="Proc. Natl. Acad. Sci. U.S.A.">
        <title>Evolutionary erosion of yeast sex chromosomes by mating-type switching accidents.</title>
        <authorList>
            <person name="Gordon J.L."/>
            <person name="Armisen D."/>
            <person name="Proux-Wera E."/>
            <person name="Oheigeartaigh S.S."/>
            <person name="Byrne K.P."/>
            <person name="Wolfe K.H."/>
        </authorList>
    </citation>
    <scope>NUCLEOTIDE SEQUENCE [LARGE SCALE GENOMIC DNA]</scope>
    <source>
        <strain evidence="5">ATCC MYA-139 / BCRC 22969 / CBS 8797 / CCRC 22969 / KCTC 17520 / NBRC 10181 / NCYC 3082</strain>
    </source>
</reference>
<dbReference type="GO" id="GO:0005829">
    <property type="term" value="C:cytosol"/>
    <property type="evidence" value="ECO:0007669"/>
    <property type="project" value="EnsemblFungi"/>
</dbReference>
<evidence type="ECO:0000256" key="2">
    <source>
        <dbReference type="ARBA" id="ARBA00022679"/>
    </source>
</evidence>
<dbReference type="RefSeq" id="XP_022465496.1">
    <property type="nucleotide sequence ID" value="XM_022609062.1"/>
</dbReference>
<dbReference type="GeneID" id="34526974"/>
<keyword evidence="5" id="KW-1185">Reference proteome</keyword>
<dbReference type="GO" id="GO:0032259">
    <property type="term" value="P:methylation"/>
    <property type="evidence" value="ECO:0007669"/>
    <property type="project" value="UniProtKB-KW"/>
</dbReference>
<dbReference type="KEGG" id="kng:KNAG_0G01930"/>
<protein>
    <recommendedName>
        <fullName evidence="3">Methyltransferase domain-containing protein</fullName>
    </recommendedName>
</protein>
<name>J7R8Q1_HUIN7</name>
<keyword evidence="1" id="KW-0489">Methyltransferase</keyword>
<dbReference type="InterPro" id="IPR041698">
    <property type="entry name" value="Methyltransf_25"/>
</dbReference>
<dbReference type="HOGENOM" id="CLU_049344_1_2_1"/>
<dbReference type="eggNOG" id="KOG3010">
    <property type="taxonomic scope" value="Eukaryota"/>
</dbReference>
<feature type="domain" description="Methyltransferase" evidence="3">
    <location>
        <begin position="56"/>
        <end position="152"/>
    </location>
</feature>
<dbReference type="CDD" id="cd02440">
    <property type="entry name" value="AdoMet_MTases"/>
    <property type="match status" value="1"/>
</dbReference>
<evidence type="ECO:0000259" key="3">
    <source>
        <dbReference type="Pfam" id="PF13649"/>
    </source>
</evidence>
<reference evidence="5" key="2">
    <citation type="submission" date="2012-08" db="EMBL/GenBank/DDBJ databases">
        <title>Genome sequence of Kazachstania naganishii.</title>
        <authorList>
            <person name="Gordon J.L."/>
            <person name="Armisen D."/>
            <person name="Proux-Wera E."/>
            <person name="OhEigeartaigh S.S."/>
            <person name="Byrne K.P."/>
            <person name="Wolfe K.H."/>
        </authorList>
    </citation>
    <scope>NUCLEOTIDE SEQUENCE [LARGE SCALE GENOMIC DNA]</scope>
    <source>
        <strain evidence="5">ATCC MYA-139 / BCRC 22969 / CBS 8797 / CCRC 22969 / KCTC 17520 / NBRC 10181 / NCYC 3082</strain>
    </source>
</reference>
<dbReference type="Proteomes" id="UP000006310">
    <property type="component" value="Chromosome 7"/>
</dbReference>
<dbReference type="AlphaFoldDB" id="J7R8Q1"/>
<dbReference type="OMA" id="RTWSAYH"/>
<dbReference type="Gene3D" id="3.40.50.150">
    <property type="entry name" value="Vaccinia Virus protein VP39"/>
    <property type="match status" value="1"/>
</dbReference>
<evidence type="ECO:0000313" key="4">
    <source>
        <dbReference type="EMBL" id="CCK71250.1"/>
    </source>
</evidence>
<accession>J7R8Q1</accession>
<evidence type="ECO:0000256" key="1">
    <source>
        <dbReference type="ARBA" id="ARBA00022603"/>
    </source>
</evidence>
<keyword evidence="2" id="KW-0808">Transferase</keyword>
<dbReference type="OrthoDB" id="10027013at2759"/>
<dbReference type="InterPro" id="IPR029063">
    <property type="entry name" value="SAM-dependent_MTases_sf"/>
</dbReference>
<dbReference type="EMBL" id="HE978320">
    <property type="protein sequence ID" value="CCK71250.1"/>
    <property type="molecule type" value="Genomic_DNA"/>
</dbReference>
<dbReference type="SUPFAM" id="SSF53335">
    <property type="entry name" value="S-adenosyl-L-methionine-dependent methyltransferases"/>
    <property type="match status" value="1"/>
</dbReference>
<dbReference type="GO" id="GO:0046547">
    <property type="term" value="F:trans-aconitate 3-methyltransferase activity"/>
    <property type="evidence" value="ECO:0007669"/>
    <property type="project" value="EnsemblFungi"/>
</dbReference>
<dbReference type="GO" id="GO:0034198">
    <property type="term" value="P:cellular response to amino acid starvation"/>
    <property type="evidence" value="ECO:0007669"/>
    <property type="project" value="EnsemblFungi"/>
</dbReference>
<proteinExistence type="predicted"/>
<dbReference type="PANTHER" id="PTHR44942:SF4">
    <property type="entry name" value="METHYLTRANSFERASE TYPE 11 DOMAIN-CONTAINING PROTEIN"/>
    <property type="match status" value="1"/>
</dbReference>
<organism evidence="4 5">
    <name type="scientific">Huiozyma naganishii (strain ATCC MYA-139 / BCRC 22969 / CBS 8797 / KCTC 17520 / NBRC 10181 / NCYC 3082 / Yp74L-3)</name>
    <name type="common">Yeast</name>
    <name type="synonym">Kazachstania naganishii</name>
    <dbReference type="NCBI Taxonomy" id="1071383"/>
    <lineage>
        <taxon>Eukaryota</taxon>
        <taxon>Fungi</taxon>
        <taxon>Dikarya</taxon>
        <taxon>Ascomycota</taxon>
        <taxon>Saccharomycotina</taxon>
        <taxon>Saccharomycetes</taxon>
        <taxon>Saccharomycetales</taxon>
        <taxon>Saccharomycetaceae</taxon>
        <taxon>Huiozyma</taxon>
    </lineage>
</organism>
<sequence length="298" mass="33945">MSTFSAKDFDTHRYEACRPSYPPQFYDTLISYHEDGEESRREARRGGGGGTPPGCVLDIGCGPGTATFELAHRVPGCTRVVGCDVSRVMVEQAESRLAQVPQERPVVEFRVCSYDQIEQNHEYDLVTAVECAHWFDFNKFQESVAGALTTGGTVAVWGYADQLITGYPDLDELYLDFAYGDDHLGPYWQQPGRSLLRTLLKGCEFRKDLFRDVQEVYSHATDTQGALSITKRCILREYGEYLRTFSAYHSWKADVANKDKTDVCDEFLHAIMQRHPGMELDSEVHLVWNTFYKFARRV</sequence>
<dbReference type="InterPro" id="IPR051052">
    <property type="entry name" value="Diverse_substrate_MTase"/>
</dbReference>
<dbReference type="PANTHER" id="PTHR44942">
    <property type="entry name" value="METHYLTRANSF_11 DOMAIN-CONTAINING PROTEIN"/>
    <property type="match status" value="1"/>
</dbReference>